<dbReference type="Gene3D" id="2.60.120.40">
    <property type="match status" value="1"/>
</dbReference>
<evidence type="ECO:0000256" key="4">
    <source>
        <dbReference type="ARBA" id="ARBA00023136"/>
    </source>
</evidence>
<keyword evidence="4" id="KW-0472">Membrane</keyword>
<dbReference type="GO" id="GO:0006955">
    <property type="term" value="P:immune response"/>
    <property type="evidence" value="ECO:0007669"/>
    <property type="project" value="InterPro"/>
</dbReference>
<keyword evidence="7" id="KW-1185">Reference proteome</keyword>
<evidence type="ECO:0000256" key="1">
    <source>
        <dbReference type="ARBA" id="ARBA00004370"/>
    </source>
</evidence>
<dbReference type="AlphaFoldDB" id="A0A8C5MGZ1"/>
<dbReference type="SMART" id="SM00207">
    <property type="entry name" value="TNF"/>
    <property type="match status" value="1"/>
</dbReference>
<dbReference type="PROSITE" id="PS50049">
    <property type="entry name" value="THD_2"/>
    <property type="match status" value="1"/>
</dbReference>
<evidence type="ECO:0000313" key="7">
    <source>
        <dbReference type="Proteomes" id="UP000694569"/>
    </source>
</evidence>
<evidence type="ECO:0000259" key="5">
    <source>
        <dbReference type="PROSITE" id="PS50049"/>
    </source>
</evidence>
<dbReference type="GO" id="GO:0005164">
    <property type="term" value="F:tumor necrosis factor receptor binding"/>
    <property type="evidence" value="ECO:0007669"/>
    <property type="project" value="InterPro"/>
</dbReference>
<sequence length="193" mass="21721">MAGAFVSSGACCCLWLKIDQNLTDFNSYCESEPSFLNGKVHTGDLYSFPFHCVGTPTAAHPGNHLQWETSEGLAFLNKVVYKNGSLHCTQPGLYFVYSKLQLGSRECKFADVTSSFFTHGVYRKSPTTGFEEKLLENSRRFCDSQGKDLWKESSYLAGTFRLETGDDIYVKFSQKQLIRESDGTTNFFGLFML</sequence>
<proteinExistence type="inferred from homology"/>
<dbReference type="Ensembl" id="ENSLLET00000014746.1">
    <property type="protein sequence ID" value="ENSLLEP00000014187.1"/>
    <property type="gene ID" value="ENSLLEG00000008993.1"/>
</dbReference>
<dbReference type="SUPFAM" id="SSF49842">
    <property type="entry name" value="TNF-like"/>
    <property type="match status" value="1"/>
</dbReference>
<reference evidence="6" key="1">
    <citation type="submission" date="2025-08" db="UniProtKB">
        <authorList>
            <consortium name="Ensembl"/>
        </authorList>
    </citation>
    <scope>IDENTIFICATION</scope>
</reference>
<accession>A0A8C5MGZ1</accession>
<evidence type="ECO:0000256" key="2">
    <source>
        <dbReference type="ARBA" id="ARBA00008670"/>
    </source>
</evidence>
<name>A0A8C5MGZ1_9ANUR</name>
<dbReference type="GeneTree" id="ENSGT01060000248544"/>
<reference evidence="6" key="2">
    <citation type="submission" date="2025-09" db="UniProtKB">
        <authorList>
            <consortium name="Ensembl"/>
        </authorList>
    </citation>
    <scope>IDENTIFICATION</scope>
</reference>
<keyword evidence="3" id="KW-0202">Cytokine</keyword>
<dbReference type="OrthoDB" id="6116320at2759"/>
<dbReference type="GO" id="GO:0016020">
    <property type="term" value="C:membrane"/>
    <property type="evidence" value="ECO:0007669"/>
    <property type="project" value="UniProtKB-SubCell"/>
</dbReference>
<protein>
    <recommendedName>
        <fullName evidence="5">THD domain-containing protein</fullName>
    </recommendedName>
</protein>
<comment type="subcellular location">
    <subcellularLocation>
        <location evidence="1">Membrane</location>
    </subcellularLocation>
</comment>
<dbReference type="InterPro" id="IPR008983">
    <property type="entry name" value="Tumour_necrosis_fac-like_dom"/>
</dbReference>
<organism evidence="6 7">
    <name type="scientific">Leptobrachium leishanense</name>
    <name type="common">Leishan spiny toad</name>
    <dbReference type="NCBI Taxonomy" id="445787"/>
    <lineage>
        <taxon>Eukaryota</taxon>
        <taxon>Metazoa</taxon>
        <taxon>Chordata</taxon>
        <taxon>Craniata</taxon>
        <taxon>Vertebrata</taxon>
        <taxon>Euteleostomi</taxon>
        <taxon>Amphibia</taxon>
        <taxon>Batrachia</taxon>
        <taxon>Anura</taxon>
        <taxon>Pelobatoidea</taxon>
        <taxon>Megophryidae</taxon>
        <taxon>Leptobrachium</taxon>
    </lineage>
</organism>
<comment type="similarity">
    <text evidence="2">Belongs to the tumor necrosis factor family.</text>
</comment>
<dbReference type="GO" id="GO:0005125">
    <property type="term" value="F:cytokine activity"/>
    <property type="evidence" value="ECO:0007669"/>
    <property type="project" value="UniProtKB-KW"/>
</dbReference>
<dbReference type="GO" id="GO:0005615">
    <property type="term" value="C:extracellular space"/>
    <property type="evidence" value="ECO:0007669"/>
    <property type="project" value="UniProtKB-KW"/>
</dbReference>
<evidence type="ECO:0000256" key="3">
    <source>
        <dbReference type="ARBA" id="ARBA00022514"/>
    </source>
</evidence>
<dbReference type="Proteomes" id="UP000694569">
    <property type="component" value="Unplaced"/>
</dbReference>
<evidence type="ECO:0000313" key="6">
    <source>
        <dbReference type="Ensembl" id="ENSLLEP00000014187.1"/>
    </source>
</evidence>
<dbReference type="Pfam" id="PF00229">
    <property type="entry name" value="TNF"/>
    <property type="match status" value="1"/>
</dbReference>
<feature type="domain" description="THD" evidence="5">
    <location>
        <begin position="48"/>
        <end position="193"/>
    </location>
</feature>
<dbReference type="PANTHER" id="PTHR11471:SF34">
    <property type="entry name" value="TUMOR NECROSIS FACTOR LIGAND SUPERFAMILY MEMBER 14"/>
    <property type="match status" value="1"/>
</dbReference>
<dbReference type="PANTHER" id="PTHR11471">
    <property type="entry name" value="TUMOR NECROSIS FACTOR FAMILY MEMBER"/>
    <property type="match status" value="1"/>
</dbReference>
<dbReference type="CDD" id="cd00184">
    <property type="entry name" value="TNF"/>
    <property type="match status" value="1"/>
</dbReference>
<dbReference type="InterPro" id="IPR006052">
    <property type="entry name" value="TNF_dom"/>
</dbReference>